<keyword evidence="1" id="KW-0812">Transmembrane</keyword>
<proteinExistence type="predicted"/>
<name>A0A1B0BMA2_9MUSC</name>
<keyword evidence="3" id="KW-1185">Reference proteome</keyword>
<reference evidence="3" key="1">
    <citation type="submission" date="2015-01" db="EMBL/GenBank/DDBJ databases">
        <authorList>
            <person name="Aksoy S."/>
            <person name="Warren W."/>
            <person name="Wilson R.K."/>
        </authorList>
    </citation>
    <scope>NUCLEOTIDE SEQUENCE [LARGE SCALE GENOMIC DNA]</scope>
    <source>
        <strain evidence="3">IAEA</strain>
    </source>
</reference>
<reference evidence="2" key="2">
    <citation type="submission" date="2020-05" db="UniProtKB">
        <authorList>
            <consortium name="EnsemblMetazoa"/>
        </authorList>
    </citation>
    <scope>IDENTIFICATION</scope>
    <source>
        <strain evidence="2">IAEA</strain>
    </source>
</reference>
<keyword evidence="1" id="KW-0472">Membrane</keyword>
<accession>A0A1B0BMA2</accession>
<organism evidence="2 3">
    <name type="scientific">Glossina palpalis gambiensis</name>
    <dbReference type="NCBI Taxonomy" id="67801"/>
    <lineage>
        <taxon>Eukaryota</taxon>
        <taxon>Metazoa</taxon>
        <taxon>Ecdysozoa</taxon>
        <taxon>Arthropoda</taxon>
        <taxon>Hexapoda</taxon>
        <taxon>Insecta</taxon>
        <taxon>Pterygota</taxon>
        <taxon>Neoptera</taxon>
        <taxon>Endopterygota</taxon>
        <taxon>Diptera</taxon>
        <taxon>Brachycera</taxon>
        <taxon>Muscomorpha</taxon>
        <taxon>Hippoboscoidea</taxon>
        <taxon>Glossinidae</taxon>
        <taxon>Glossina</taxon>
    </lineage>
</organism>
<dbReference type="EMBL" id="JXJN01016761">
    <property type="status" value="NOT_ANNOTATED_CDS"/>
    <property type="molecule type" value="Genomic_DNA"/>
</dbReference>
<dbReference type="AlphaFoldDB" id="A0A1B0BMA2"/>
<dbReference type="VEuPathDB" id="VectorBase:GPPI034596"/>
<evidence type="ECO:0000313" key="3">
    <source>
        <dbReference type="Proteomes" id="UP000092460"/>
    </source>
</evidence>
<sequence length="114" mass="13370">MPVKAVQMQSSLLLPLPLPLPLPLLFLVLFNDNCFVKLRKSFQELENEIKKRIKKRISSPQASTFLNKMKLKENLTPTLPFNVVLTLKIFQIHYHRQKYNNNNNKIVKAKKNKN</sequence>
<dbReference type="Proteomes" id="UP000092460">
    <property type="component" value="Unassembled WGS sequence"/>
</dbReference>
<dbReference type="EnsemblMetazoa" id="GPPI034596-RA">
    <property type="protein sequence ID" value="GPPI034596-PA"/>
    <property type="gene ID" value="GPPI034596"/>
</dbReference>
<feature type="transmembrane region" description="Helical" evidence="1">
    <location>
        <begin position="12"/>
        <end position="30"/>
    </location>
</feature>
<evidence type="ECO:0000256" key="1">
    <source>
        <dbReference type="SAM" id="Phobius"/>
    </source>
</evidence>
<evidence type="ECO:0000313" key="2">
    <source>
        <dbReference type="EnsemblMetazoa" id="GPPI034596-PA"/>
    </source>
</evidence>
<protein>
    <submittedName>
        <fullName evidence="2">Uncharacterized protein</fullName>
    </submittedName>
</protein>
<keyword evidence="1" id="KW-1133">Transmembrane helix</keyword>